<evidence type="ECO:0008006" key="9">
    <source>
        <dbReference type="Google" id="ProtNLM"/>
    </source>
</evidence>
<dbReference type="PANTHER" id="PTHR43153:SF11">
    <property type="entry name" value="ELECTRON TRANSFER FLAVOPROTEIN, SUBUNIT ALPHA (ETFA)"/>
    <property type="match status" value="1"/>
</dbReference>
<dbReference type="InterPro" id="IPR014729">
    <property type="entry name" value="Rossmann-like_a/b/a_fold"/>
</dbReference>
<evidence type="ECO:0000313" key="7">
    <source>
        <dbReference type="EMBL" id="QGF22418.1"/>
    </source>
</evidence>
<evidence type="ECO:0000256" key="2">
    <source>
        <dbReference type="ARBA" id="ARBA00005817"/>
    </source>
</evidence>
<proteinExistence type="inferred from homology"/>
<reference evidence="7 8" key="1">
    <citation type="submission" date="2019-10" db="EMBL/GenBank/DDBJ databases">
        <title>Genomic analysis of Raineyella sp. CBA3103.</title>
        <authorList>
            <person name="Roh S.W."/>
        </authorList>
    </citation>
    <scope>NUCLEOTIDE SEQUENCE [LARGE SCALE GENOMIC DNA]</scope>
    <source>
        <strain evidence="7 8">CBA3103</strain>
    </source>
</reference>
<dbReference type="InterPro" id="IPR029035">
    <property type="entry name" value="DHS-like_NAD/FAD-binding_dom"/>
</dbReference>
<gene>
    <name evidence="7" type="ORF">Rai3103_00530</name>
</gene>
<dbReference type="InterPro" id="IPR014731">
    <property type="entry name" value="ETF_asu_C"/>
</dbReference>
<dbReference type="EMBL" id="CP045725">
    <property type="protein sequence ID" value="QGF22418.1"/>
    <property type="molecule type" value="Genomic_DNA"/>
</dbReference>
<dbReference type="GO" id="GO:0033539">
    <property type="term" value="P:fatty acid beta-oxidation using acyl-CoA dehydrogenase"/>
    <property type="evidence" value="ECO:0007669"/>
    <property type="project" value="TreeGrafter"/>
</dbReference>
<dbReference type="Pfam" id="PF00766">
    <property type="entry name" value="ETF_alpha"/>
    <property type="match status" value="1"/>
</dbReference>
<feature type="domain" description="Electron transfer flavoprotein alpha/beta-subunit N-terminal" evidence="6">
    <location>
        <begin position="16"/>
        <end position="144"/>
    </location>
</feature>
<organism evidence="7 8">
    <name type="scientific">Raineyella fluvialis</name>
    <dbReference type="NCBI Taxonomy" id="2662261"/>
    <lineage>
        <taxon>Bacteria</taxon>
        <taxon>Bacillati</taxon>
        <taxon>Actinomycetota</taxon>
        <taxon>Actinomycetes</taxon>
        <taxon>Propionibacteriales</taxon>
        <taxon>Propionibacteriaceae</taxon>
        <taxon>Raineyella</taxon>
    </lineage>
</organism>
<evidence type="ECO:0000259" key="5">
    <source>
        <dbReference type="Pfam" id="PF00766"/>
    </source>
</evidence>
<dbReference type="GO" id="GO:0050660">
    <property type="term" value="F:flavin adenine dinucleotide binding"/>
    <property type="evidence" value="ECO:0007669"/>
    <property type="project" value="InterPro"/>
</dbReference>
<evidence type="ECO:0000259" key="6">
    <source>
        <dbReference type="Pfam" id="PF01012"/>
    </source>
</evidence>
<sequence>MRIDAWLVVAEDCAPESLLEAARRLGGVVSAVVVGTSDLARRVARTADRVEWFPTTPEIPAEAWSIAVADLLATEGARVTLAGNGPTSRTVLGAVAARLRAPLLAPVVDVSATREGVVATRLVYGGIAVEHDEAAGPACLVVEGSTPRSAETDDVLGEVHGPADVHGPVEVHRVEATPLAISCSVNAPPDRIERDLASADRVIGVGRGLGDPAFLTDVERLAEALGAQVACSRPVAEDLGWLPRDRYLGVSGRRIAPRLYLMLGISGEIQHMIGVRDAGLIVAVNSDVRAPVVSGADITVVGDLHAVVPALLRQLTTSSRKEPQPCVASS</sequence>
<dbReference type="SUPFAM" id="SSF52467">
    <property type="entry name" value="DHS-like NAD/FAD-binding domain"/>
    <property type="match status" value="1"/>
</dbReference>
<dbReference type="GO" id="GO:0009055">
    <property type="term" value="F:electron transfer activity"/>
    <property type="evidence" value="ECO:0007669"/>
    <property type="project" value="InterPro"/>
</dbReference>
<dbReference type="PANTHER" id="PTHR43153">
    <property type="entry name" value="ELECTRON TRANSFER FLAVOPROTEIN ALPHA"/>
    <property type="match status" value="1"/>
</dbReference>
<comment type="cofactor">
    <cofactor evidence="1">
        <name>FAD</name>
        <dbReference type="ChEBI" id="CHEBI:57692"/>
    </cofactor>
</comment>
<dbReference type="InterPro" id="IPR014730">
    <property type="entry name" value="ETF_a/b_N"/>
</dbReference>
<feature type="domain" description="Electron transfer flavoprotein alpha subunit C-terminal" evidence="5">
    <location>
        <begin position="195"/>
        <end position="275"/>
    </location>
</feature>
<dbReference type="Pfam" id="PF01012">
    <property type="entry name" value="ETF"/>
    <property type="match status" value="1"/>
</dbReference>
<dbReference type="AlphaFoldDB" id="A0A5Q2F6X0"/>
<keyword evidence="8" id="KW-1185">Reference proteome</keyword>
<evidence type="ECO:0000256" key="4">
    <source>
        <dbReference type="ARBA" id="ARBA00025649"/>
    </source>
</evidence>
<evidence type="ECO:0000256" key="3">
    <source>
        <dbReference type="ARBA" id="ARBA00011355"/>
    </source>
</evidence>
<comment type="similarity">
    <text evidence="2">Belongs to the ETF alpha-subunit/FixB family.</text>
</comment>
<comment type="function">
    <text evidence="4">The electron transfer flavoprotein serves as a specific electron acceptor for other dehydrogenases. It transfers the electrons to the main respiratory chain via ETF-ubiquinone oxidoreductase (ETF dehydrogenase).</text>
</comment>
<dbReference type="SUPFAM" id="SSF52402">
    <property type="entry name" value="Adenine nucleotide alpha hydrolases-like"/>
    <property type="match status" value="1"/>
</dbReference>
<protein>
    <recommendedName>
        <fullName evidence="9">Electron transfer flavoprotein alpha subunit apoprotein</fullName>
    </recommendedName>
</protein>
<accession>A0A5Q2F6X0</accession>
<evidence type="ECO:0000256" key="1">
    <source>
        <dbReference type="ARBA" id="ARBA00001974"/>
    </source>
</evidence>
<dbReference type="Proteomes" id="UP000386847">
    <property type="component" value="Chromosome"/>
</dbReference>
<evidence type="ECO:0000313" key="8">
    <source>
        <dbReference type="Proteomes" id="UP000386847"/>
    </source>
</evidence>
<dbReference type="Gene3D" id="3.40.50.1220">
    <property type="entry name" value="TPP-binding domain"/>
    <property type="match status" value="1"/>
</dbReference>
<dbReference type="Gene3D" id="3.40.50.620">
    <property type="entry name" value="HUPs"/>
    <property type="match status" value="1"/>
</dbReference>
<dbReference type="KEGG" id="rain:Rai3103_00530"/>
<dbReference type="RefSeq" id="WP_153570928.1">
    <property type="nucleotide sequence ID" value="NZ_CP045725.1"/>
</dbReference>
<name>A0A5Q2F6X0_9ACTN</name>
<comment type="subunit">
    <text evidence="3">Heterodimer of an alpha and a beta subunit.</text>
</comment>
<dbReference type="InterPro" id="IPR001308">
    <property type="entry name" value="ETF_a/FixB"/>
</dbReference>